<protein>
    <submittedName>
        <fullName evidence="1">Uncharacterized protein</fullName>
    </submittedName>
</protein>
<dbReference type="Proteomes" id="UP000768462">
    <property type="component" value="Unassembled WGS sequence"/>
</dbReference>
<evidence type="ECO:0000313" key="2">
    <source>
        <dbReference type="Proteomes" id="UP000768462"/>
    </source>
</evidence>
<dbReference type="AlphaFoldDB" id="A0A927ZNF0"/>
<name>A0A927ZNF0_9CLOT</name>
<organism evidence="1 2">
    <name type="scientific">Clostridium sulfidigenes</name>
    <dbReference type="NCBI Taxonomy" id="318464"/>
    <lineage>
        <taxon>Bacteria</taxon>
        <taxon>Bacillati</taxon>
        <taxon>Bacillota</taxon>
        <taxon>Clostridia</taxon>
        <taxon>Eubacteriales</taxon>
        <taxon>Clostridiaceae</taxon>
        <taxon>Clostridium</taxon>
    </lineage>
</organism>
<evidence type="ECO:0000313" key="1">
    <source>
        <dbReference type="EMBL" id="MBE6061856.1"/>
    </source>
</evidence>
<gene>
    <name evidence="1" type="ORF">E7215_17090</name>
</gene>
<sequence>MSDDKNIEQPEKGLNLRIQEAREDIANTINNTKLPPGIVLMILNEFKLQTQAQNAQMIAAEKQKYEEGVKKIGKEIHKDRLGE</sequence>
<proteinExistence type="predicted"/>
<accession>A0A927ZNF0</accession>
<comment type="caution">
    <text evidence="1">The sequence shown here is derived from an EMBL/GenBank/DDBJ whole genome shotgun (WGS) entry which is preliminary data.</text>
</comment>
<dbReference type="EMBL" id="SVCM01000205">
    <property type="protein sequence ID" value="MBE6061856.1"/>
    <property type="molecule type" value="Genomic_DNA"/>
</dbReference>
<reference evidence="1" key="1">
    <citation type="submission" date="2019-04" db="EMBL/GenBank/DDBJ databases">
        <title>Evolution of Biomass-Degrading Anaerobic Consortia Revealed by Metagenomics.</title>
        <authorList>
            <person name="Peng X."/>
        </authorList>
    </citation>
    <scope>NUCLEOTIDE SEQUENCE</scope>
    <source>
        <strain evidence="1">SIG254</strain>
    </source>
</reference>